<evidence type="ECO:0000256" key="3">
    <source>
        <dbReference type="ARBA" id="ARBA00022481"/>
    </source>
</evidence>
<name>A0AAJ2EVS8_9PSED</name>
<comment type="similarity">
    <text evidence="8">Belongs to the methyl-accepting chemotaxis (MCP) protein family.</text>
</comment>
<dbReference type="PROSITE" id="PS50111">
    <property type="entry name" value="CHEMOTAXIS_TRANSDUC_2"/>
    <property type="match status" value="1"/>
</dbReference>
<evidence type="ECO:0000259" key="11">
    <source>
        <dbReference type="PROSITE" id="PS50111"/>
    </source>
</evidence>
<evidence type="ECO:0000256" key="10">
    <source>
        <dbReference type="SAM" id="Phobius"/>
    </source>
</evidence>
<evidence type="ECO:0000256" key="5">
    <source>
        <dbReference type="ARBA" id="ARBA00022989"/>
    </source>
</evidence>
<evidence type="ECO:0000256" key="9">
    <source>
        <dbReference type="PROSITE-ProRule" id="PRU00284"/>
    </source>
</evidence>
<comment type="caution">
    <text evidence="13">The sequence shown here is derived from an EMBL/GenBank/DDBJ whole genome shotgun (WGS) entry which is preliminary data.</text>
</comment>
<feature type="domain" description="Methyl-accepting transducer" evidence="11">
    <location>
        <begin position="386"/>
        <end position="622"/>
    </location>
</feature>
<evidence type="ECO:0000256" key="8">
    <source>
        <dbReference type="ARBA" id="ARBA00029447"/>
    </source>
</evidence>
<accession>A0AAJ2EVS8</accession>
<dbReference type="PANTHER" id="PTHR32089:SF112">
    <property type="entry name" value="LYSOZYME-LIKE PROTEIN-RELATED"/>
    <property type="match status" value="1"/>
</dbReference>
<feature type="domain" description="HAMP" evidence="12">
    <location>
        <begin position="329"/>
        <end position="381"/>
    </location>
</feature>
<dbReference type="GO" id="GO:0007165">
    <property type="term" value="P:signal transduction"/>
    <property type="evidence" value="ECO:0007669"/>
    <property type="project" value="UniProtKB-KW"/>
</dbReference>
<dbReference type="SMART" id="SM00304">
    <property type="entry name" value="HAMP"/>
    <property type="match status" value="1"/>
</dbReference>
<gene>
    <name evidence="13" type="ORF">QE440_001799</name>
</gene>
<keyword evidence="4 10" id="KW-0812">Transmembrane</keyword>
<evidence type="ECO:0000256" key="2">
    <source>
        <dbReference type="ARBA" id="ARBA00022475"/>
    </source>
</evidence>
<organism evidence="13 14">
    <name type="scientific">Pseudomonas oryzihabitans</name>
    <dbReference type="NCBI Taxonomy" id="47885"/>
    <lineage>
        <taxon>Bacteria</taxon>
        <taxon>Pseudomonadati</taxon>
        <taxon>Pseudomonadota</taxon>
        <taxon>Gammaproteobacteria</taxon>
        <taxon>Pseudomonadales</taxon>
        <taxon>Pseudomonadaceae</taxon>
        <taxon>Pseudomonas</taxon>
    </lineage>
</organism>
<dbReference type="PANTHER" id="PTHR32089">
    <property type="entry name" value="METHYL-ACCEPTING CHEMOTAXIS PROTEIN MCPB"/>
    <property type="match status" value="1"/>
</dbReference>
<proteinExistence type="inferred from homology"/>
<keyword evidence="2" id="KW-1003">Cell membrane</keyword>
<dbReference type="InterPro" id="IPR033462">
    <property type="entry name" value="Cache_3-Cache_2"/>
</dbReference>
<dbReference type="EMBL" id="JAVJAF010000001">
    <property type="protein sequence ID" value="MDR6234058.1"/>
    <property type="molecule type" value="Genomic_DNA"/>
</dbReference>
<dbReference type="Gene3D" id="1.10.287.950">
    <property type="entry name" value="Methyl-accepting chemotaxis protein"/>
    <property type="match status" value="1"/>
</dbReference>
<dbReference type="GO" id="GO:0005886">
    <property type="term" value="C:plasma membrane"/>
    <property type="evidence" value="ECO:0007669"/>
    <property type="project" value="UniProtKB-SubCell"/>
</dbReference>
<evidence type="ECO:0000313" key="14">
    <source>
        <dbReference type="Proteomes" id="UP001268036"/>
    </source>
</evidence>
<evidence type="ECO:0000313" key="13">
    <source>
        <dbReference type="EMBL" id="MDR6234058.1"/>
    </source>
</evidence>
<dbReference type="InterPro" id="IPR029151">
    <property type="entry name" value="Sensor-like_sf"/>
</dbReference>
<dbReference type="CDD" id="cd11386">
    <property type="entry name" value="MCP_signal"/>
    <property type="match status" value="1"/>
</dbReference>
<dbReference type="FunFam" id="1.10.287.950:FF:000001">
    <property type="entry name" value="Methyl-accepting chemotaxis sensory transducer"/>
    <property type="match status" value="1"/>
</dbReference>
<protein>
    <submittedName>
        <fullName evidence="13">Methyl-accepting chemotaxis protein</fullName>
    </submittedName>
</protein>
<dbReference type="Pfam" id="PF00015">
    <property type="entry name" value="MCPsignal"/>
    <property type="match status" value="1"/>
</dbReference>
<reference evidence="13" key="1">
    <citation type="submission" date="2023-08" db="EMBL/GenBank/DDBJ databases">
        <title>Functional and genomic diversity of the sorghum phyllosphere microbiome.</title>
        <authorList>
            <person name="Shade A."/>
        </authorList>
    </citation>
    <scope>NUCLEOTIDE SEQUENCE</scope>
    <source>
        <strain evidence="13">SORGH_AS_0201</strain>
    </source>
</reference>
<dbReference type="PROSITE" id="PS50885">
    <property type="entry name" value="HAMP"/>
    <property type="match status" value="1"/>
</dbReference>
<keyword evidence="3" id="KW-0488">Methylation</keyword>
<dbReference type="SUPFAM" id="SSF58104">
    <property type="entry name" value="Methyl-accepting chemotaxis protein (MCP) signaling domain"/>
    <property type="match status" value="1"/>
</dbReference>
<feature type="transmembrane region" description="Helical" evidence="10">
    <location>
        <begin position="305"/>
        <end position="328"/>
    </location>
</feature>
<sequence>MVISPRRTSIARQLALALSLVLVIVIAGSCLFALHALSVSIEGTQRKHLSSEAQLLADQQSTFLATLKVSTQRLANLFERRFDSGLRLSGERLPLVGSTAPALLFDGKALNNDFTLVDDFTRLTGGVATIFVRDGDDFTRITTSLKKQDGARAIGTQLDRKHPAYAGLLQGQGYVGRAQLFGRSYMTQYTPVRDGAGKVIAVLFVGFDYTDAQAQQLAQLNKLRIGETGSLALLDEQGHWLVPPANAKHSDQLLAELKAKPQQHEFNWSDGNEDFLSVSAPVEGEGWTVVATLPKAELVAPVHAVGLRLAIGSLIALLLAVAASVLLLRRKLSPLAQLVERAQALGRGQLSVRVEARSHDEIGELAHSFNQMADALASTVEQVRGSSRAVTERSQQLSQLSEETLRRSAEQSSQIDSMASAVEEFSATAQNIADGMQRTERLVQENAQQTRTGTQAMQGASGALEQIADSLSSTAELIKGLDDRSQQIGGIIGVISGIAEQTNLLALNAAIEAARAGEQGRGFAVVADEVRQLAGRTSAATREISQMIGAVQDETQRAMGAIDEGNRLMEQGLARNADVAQALRSIDQQVAEAVDQFSGIAQATAEQSTTATALSRNIQAIAVDNAAQRDAAEGLAGTAGELRHLAEDLSAEVGRFS</sequence>
<evidence type="ECO:0000256" key="1">
    <source>
        <dbReference type="ARBA" id="ARBA00004651"/>
    </source>
</evidence>
<evidence type="ECO:0000256" key="6">
    <source>
        <dbReference type="ARBA" id="ARBA00023136"/>
    </source>
</evidence>
<keyword evidence="7 9" id="KW-0807">Transducer</keyword>
<dbReference type="InterPro" id="IPR003660">
    <property type="entry name" value="HAMP_dom"/>
</dbReference>
<keyword evidence="5 10" id="KW-1133">Transmembrane helix</keyword>
<dbReference type="Pfam" id="PF00672">
    <property type="entry name" value="HAMP"/>
    <property type="match status" value="1"/>
</dbReference>
<evidence type="ECO:0000256" key="7">
    <source>
        <dbReference type="ARBA" id="ARBA00023224"/>
    </source>
</evidence>
<dbReference type="SMART" id="SM00283">
    <property type="entry name" value="MA"/>
    <property type="match status" value="1"/>
</dbReference>
<dbReference type="SUPFAM" id="SSF103190">
    <property type="entry name" value="Sensory domain-like"/>
    <property type="match status" value="1"/>
</dbReference>
<keyword evidence="6 10" id="KW-0472">Membrane</keyword>
<comment type="subcellular location">
    <subcellularLocation>
        <location evidence="1">Cell membrane</location>
        <topology evidence="1">Multi-pass membrane protein</topology>
    </subcellularLocation>
</comment>
<dbReference type="PROSITE" id="PS51257">
    <property type="entry name" value="PROKAR_LIPOPROTEIN"/>
    <property type="match status" value="1"/>
</dbReference>
<dbReference type="GO" id="GO:0006935">
    <property type="term" value="P:chemotaxis"/>
    <property type="evidence" value="ECO:0007669"/>
    <property type="project" value="UniProtKB-ARBA"/>
</dbReference>
<dbReference type="Pfam" id="PF17201">
    <property type="entry name" value="Cache_3-Cache_2"/>
    <property type="match status" value="1"/>
</dbReference>
<dbReference type="CDD" id="cd18774">
    <property type="entry name" value="PDC2_HK_sensor"/>
    <property type="match status" value="1"/>
</dbReference>
<dbReference type="Gene3D" id="3.30.450.20">
    <property type="entry name" value="PAS domain"/>
    <property type="match status" value="1"/>
</dbReference>
<dbReference type="InterPro" id="IPR004089">
    <property type="entry name" value="MCPsignal_dom"/>
</dbReference>
<dbReference type="Proteomes" id="UP001268036">
    <property type="component" value="Unassembled WGS sequence"/>
</dbReference>
<dbReference type="CDD" id="cd06225">
    <property type="entry name" value="HAMP"/>
    <property type="match status" value="1"/>
</dbReference>
<evidence type="ECO:0000259" key="12">
    <source>
        <dbReference type="PROSITE" id="PS50885"/>
    </source>
</evidence>
<dbReference type="AlphaFoldDB" id="A0AAJ2EVS8"/>
<evidence type="ECO:0000256" key="4">
    <source>
        <dbReference type="ARBA" id="ARBA00022692"/>
    </source>
</evidence>